<evidence type="ECO:0000256" key="2">
    <source>
        <dbReference type="ARBA" id="ARBA00022771"/>
    </source>
</evidence>
<feature type="zinc finger region" description="C3H1-type" evidence="4">
    <location>
        <begin position="44"/>
        <end position="71"/>
    </location>
</feature>
<gene>
    <name evidence="7" type="ORF">AX774_g1237</name>
</gene>
<keyword evidence="1 4" id="KW-0479">Metal-binding</keyword>
<dbReference type="Pfam" id="PF14608">
    <property type="entry name" value="zf-CCCH_2"/>
    <property type="match status" value="1"/>
</dbReference>
<dbReference type="Pfam" id="PF18044">
    <property type="entry name" value="zf-CCCH_4"/>
    <property type="match status" value="1"/>
</dbReference>
<dbReference type="InterPro" id="IPR041367">
    <property type="entry name" value="Znf-CCCH_4"/>
</dbReference>
<dbReference type="Gene3D" id="4.10.1000.10">
    <property type="entry name" value="Zinc finger, CCCH-type"/>
    <property type="match status" value="1"/>
</dbReference>
<feature type="compositionally biased region" description="Polar residues" evidence="5">
    <location>
        <begin position="320"/>
        <end position="332"/>
    </location>
</feature>
<feature type="zinc finger region" description="C3H1-type" evidence="4">
    <location>
        <begin position="73"/>
        <end position="100"/>
    </location>
</feature>
<dbReference type="Proteomes" id="UP000188320">
    <property type="component" value="Unassembled WGS sequence"/>
</dbReference>
<dbReference type="InterPro" id="IPR036855">
    <property type="entry name" value="Znf_CCCH_sf"/>
</dbReference>
<feature type="domain" description="C3H1-type" evidence="6">
    <location>
        <begin position="44"/>
        <end position="71"/>
    </location>
</feature>
<accession>A0A1R1PWD0</accession>
<dbReference type="PROSITE" id="PS50103">
    <property type="entry name" value="ZF_C3H1"/>
    <property type="match status" value="2"/>
</dbReference>
<evidence type="ECO:0000256" key="4">
    <source>
        <dbReference type="PROSITE-ProRule" id="PRU00723"/>
    </source>
</evidence>
<evidence type="ECO:0000256" key="1">
    <source>
        <dbReference type="ARBA" id="ARBA00022723"/>
    </source>
</evidence>
<feature type="region of interest" description="Disordered" evidence="5">
    <location>
        <begin position="362"/>
        <end position="392"/>
    </location>
</feature>
<sequence length="652" mass="73283">MLGELVKRQQTKTKKLETKNRFEKKKVAECDKTDRSGGGHNGGSTKHIPCRFYRLGACTAGDNCLFSHNLEMFTEKQICTYYLKSTCKYGSSCALLHPQQPLEHNELMLEKYAAAEQTKVSSIENVIRNKNTIQKNEFRNIGSWNMEGDRKKYWKRMSQGSEKGDSNRGMAGFTWSVQNDSGWTEDRNGYSSNGYNENPNSKDNNSIKMYNTFKNLNVPEGGMRTINNANVHSKLAECLNFDQRNGGISRNQLHYSLDLTPFPTSSWYFENKISGLQSARTPQMYDAGIQPKLHSPQTRPQSLSFSHSSTQADTEFGTPSFRNSTNNRSGYSQDEPACSYILPQSLVDLFKPLGNDNCNNTVNNKRNSVLPNSGHSSYRKSHTPEIESFQSRNKKYTGSSDIVCNHNLPIDNFDIKSRSSKRISLNKNNLEVKSPNTRPISVVIQPLASREHTETSSVGSENVYNIFSDNFRYSPPSSPIFTARNSGNSLLDKNSNNRSINRILALDALNGKGCQSDKKTGLSSFESGGLQFGSTSNYDILPPKSEYSSYSQSQSQNQNQNQSQSLLLEAADDYNACYSLHYTHRNFQNTYGVLSSTPTTDSSENENSRFKNFLQTYQVSQQPQTDTSYFTQKRFTDEFSGSVLGIQSSNSG</sequence>
<dbReference type="EMBL" id="LSSK01000103">
    <property type="protein sequence ID" value="OMH85213.1"/>
    <property type="molecule type" value="Genomic_DNA"/>
</dbReference>
<evidence type="ECO:0000259" key="6">
    <source>
        <dbReference type="PROSITE" id="PS50103"/>
    </source>
</evidence>
<dbReference type="AlphaFoldDB" id="A0A1R1PWD0"/>
<feature type="compositionally biased region" description="Polar residues" evidence="5">
    <location>
        <begin position="362"/>
        <end position="376"/>
    </location>
</feature>
<dbReference type="SUPFAM" id="SSF90229">
    <property type="entry name" value="CCCH zinc finger"/>
    <property type="match status" value="1"/>
</dbReference>
<keyword evidence="3 4" id="KW-0862">Zinc</keyword>
<keyword evidence="2 4" id="KW-0863">Zinc-finger</keyword>
<evidence type="ECO:0000313" key="7">
    <source>
        <dbReference type="EMBL" id="OMH85213.1"/>
    </source>
</evidence>
<feature type="compositionally biased region" description="Polar residues" evidence="5">
    <location>
        <begin position="295"/>
        <end position="313"/>
    </location>
</feature>
<evidence type="ECO:0000256" key="3">
    <source>
        <dbReference type="ARBA" id="ARBA00022833"/>
    </source>
</evidence>
<organism evidence="7 8">
    <name type="scientific">Zancudomyces culisetae</name>
    <name type="common">Gut fungus</name>
    <name type="synonym">Smittium culisetae</name>
    <dbReference type="NCBI Taxonomy" id="1213189"/>
    <lineage>
        <taxon>Eukaryota</taxon>
        <taxon>Fungi</taxon>
        <taxon>Fungi incertae sedis</taxon>
        <taxon>Zoopagomycota</taxon>
        <taxon>Kickxellomycotina</taxon>
        <taxon>Harpellomycetes</taxon>
        <taxon>Harpellales</taxon>
        <taxon>Legeriomycetaceae</taxon>
        <taxon>Zancudomyces</taxon>
    </lineage>
</organism>
<dbReference type="GO" id="GO:0008270">
    <property type="term" value="F:zinc ion binding"/>
    <property type="evidence" value="ECO:0007669"/>
    <property type="project" value="UniProtKB-KW"/>
</dbReference>
<proteinExistence type="predicted"/>
<feature type="region of interest" description="Disordered" evidence="5">
    <location>
        <begin position="289"/>
        <end position="333"/>
    </location>
</feature>
<reference evidence="8" key="1">
    <citation type="submission" date="2017-01" db="EMBL/GenBank/DDBJ databases">
        <authorList>
            <person name="Wang Y."/>
            <person name="White M."/>
            <person name="Kvist S."/>
            <person name="Moncalvo J.-M."/>
        </authorList>
    </citation>
    <scope>NUCLEOTIDE SEQUENCE [LARGE SCALE GENOMIC DNA]</scope>
    <source>
        <strain evidence="8">COL-18-3</strain>
    </source>
</reference>
<dbReference type="InterPro" id="IPR000571">
    <property type="entry name" value="Znf_CCCH"/>
</dbReference>
<name>A0A1R1PWD0_ZANCU</name>
<feature type="region of interest" description="Disordered" evidence="5">
    <location>
        <begin position="543"/>
        <end position="563"/>
    </location>
</feature>
<feature type="compositionally biased region" description="Low complexity" evidence="5">
    <location>
        <begin position="547"/>
        <end position="563"/>
    </location>
</feature>
<evidence type="ECO:0000313" key="8">
    <source>
        <dbReference type="Proteomes" id="UP000188320"/>
    </source>
</evidence>
<dbReference type="SMART" id="SM00356">
    <property type="entry name" value="ZnF_C3H1"/>
    <property type="match status" value="2"/>
</dbReference>
<protein>
    <submittedName>
        <fullName evidence="7">Protein cps3</fullName>
    </submittedName>
</protein>
<feature type="domain" description="C3H1-type" evidence="6">
    <location>
        <begin position="73"/>
        <end position="100"/>
    </location>
</feature>
<dbReference type="OrthoDB" id="411372at2759"/>
<keyword evidence="8" id="KW-1185">Reference proteome</keyword>
<evidence type="ECO:0000256" key="5">
    <source>
        <dbReference type="SAM" id="MobiDB-lite"/>
    </source>
</evidence>
<comment type="caution">
    <text evidence="7">The sequence shown here is derived from an EMBL/GenBank/DDBJ whole genome shotgun (WGS) entry which is preliminary data.</text>
</comment>
<feature type="compositionally biased region" description="Polar residues" evidence="5">
    <location>
        <begin position="189"/>
        <end position="203"/>
    </location>
</feature>
<feature type="region of interest" description="Disordered" evidence="5">
    <location>
        <begin position="184"/>
        <end position="203"/>
    </location>
</feature>